<keyword evidence="3" id="KW-0732">Signal</keyword>
<dbReference type="InterPro" id="IPR036179">
    <property type="entry name" value="Ig-like_dom_sf"/>
</dbReference>
<evidence type="ECO:0000256" key="3">
    <source>
        <dbReference type="SAM" id="SignalP"/>
    </source>
</evidence>
<dbReference type="AlphaFoldDB" id="A0A5C6PDL1"/>
<feature type="transmembrane region" description="Helical" evidence="2">
    <location>
        <begin position="250"/>
        <end position="275"/>
    </location>
</feature>
<keyword evidence="6" id="KW-1185">Reference proteome</keyword>
<dbReference type="Proteomes" id="UP000324091">
    <property type="component" value="Chromosome 12"/>
</dbReference>
<keyword evidence="2" id="KW-1133">Transmembrane helix</keyword>
<dbReference type="Gene3D" id="2.60.40.10">
    <property type="entry name" value="Immunoglobulins"/>
    <property type="match status" value="1"/>
</dbReference>
<evidence type="ECO:0000259" key="4">
    <source>
        <dbReference type="PROSITE" id="PS50835"/>
    </source>
</evidence>
<dbReference type="InterPro" id="IPR007110">
    <property type="entry name" value="Ig-like_dom"/>
</dbReference>
<dbReference type="PROSITE" id="PS50835">
    <property type="entry name" value="IG_LIKE"/>
    <property type="match status" value="1"/>
</dbReference>
<protein>
    <submittedName>
        <fullName evidence="5">Transmembrane protein 25</fullName>
    </submittedName>
</protein>
<dbReference type="SUPFAM" id="SSF48726">
    <property type="entry name" value="Immunoglobulin"/>
    <property type="match status" value="1"/>
</dbReference>
<sequence>MGHVCVRSWASSATVMLFHTLTFSWTGAMEPTSKQEGRQQQAAMALQEDVTHQFSCHSDGRDPRHPLVIRWHLDGNWQKQEPSKHRRLAMTSGRDSDAVRLGYEHNSTFSLRPRKWNRELVCVASNPRTGERYNATITLSLQFKPEILRVNVNHSETSHPAFALVLFALVRSNPPATISFVDQSGQLVADTTDFLLLDSQTNPQLANNTLRIMLSSLSGTLSLNVTNTAGTVQSNLTLAEFLQSRVEVPMLGIVTGGAMAFMALLILSLIVLCLMQKNKSKSFGKTADMDVPHGAEQGLVGVYNRSYLVTDQPVEIVMTKKSDSASMRAERAGTSHLPRDHMSLPSHVQLNDLSTLTKAAQQNPGGGKREEEEEEEDLSLVYAARGFARYPMVGYIYKVNSTSSEEIWL</sequence>
<gene>
    <name evidence="5" type="ORF">D4764_12G0009050</name>
</gene>
<feature type="chain" id="PRO_5022815350" evidence="3">
    <location>
        <begin position="29"/>
        <end position="409"/>
    </location>
</feature>
<evidence type="ECO:0000313" key="6">
    <source>
        <dbReference type="Proteomes" id="UP000324091"/>
    </source>
</evidence>
<proteinExistence type="predicted"/>
<comment type="caution">
    <text evidence="5">The sequence shown here is derived from an EMBL/GenBank/DDBJ whole genome shotgun (WGS) entry which is preliminary data.</text>
</comment>
<reference evidence="5 6" key="1">
    <citation type="submission" date="2019-04" db="EMBL/GenBank/DDBJ databases">
        <title>Chromosome genome assembly for Takifugu flavidus.</title>
        <authorList>
            <person name="Xiao S."/>
        </authorList>
    </citation>
    <scope>NUCLEOTIDE SEQUENCE [LARGE SCALE GENOMIC DNA]</scope>
    <source>
        <strain evidence="5">HTHZ2018</strain>
        <tissue evidence="5">Muscle</tissue>
    </source>
</reference>
<organism evidence="5 6">
    <name type="scientific">Takifugu flavidus</name>
    <name type="common">sansaifugu</name>
    <dbReference type="NCBI Taxonomy" id="433684"/>
    <lineage>
        <taxon>Eukaryota</taxon>
        <taxon>Metazoa</taxon>
        <taxon>Chordata</taxon>
        <taxon>Craniata</taxon>
        <taxon>Vertebrata</taxon>
        <taxon>Euteleostomi</taxon>
        <taxon>Actinopterygii</taxon>
        <taxon>Neopterygii</taxon>
        <taxon>Teleostei</taxon>
        <taxon>Neoteleostei</taxon>
        <taxon>Acanthomorphata</taxon>
        <taxon>Eupercaria</taxon>
        <taxon>Tetraodontiformes</taxon>
        <taxon>Tetradontoidea</taxon>
        <taxon>Tetraodontidae</taxon>
        <taxon>Takifugu</taxon>
    </lineage>
</organism>
<dbReference type="EMBL" id="RHFK02000004">
    <property type="protein sequence ID" value="TWW77515.1"/>
    <property type="molecule type" value="Genomic_DNA"/>
</dbReference>
<accession>A0A5C6PDL1</accession>
<feature type="domain" description="Ig-like" evidence="4">
    <location>
        <begin position="31"/>
        <end position="138"/>
    </location>
</feature>
<dbReference type="PANTHER" id="PTHR47224:SF1">
    <property type="entry name" value="TRANSMEMBRANE PROTEIN 25"/>
    <property type="match status" value="1"/>
</dbReference>
<dbReference type="PANTHER" id="PTHR47224">
    <property type="entry name" value="TRANSMEMBRANE PROTEIN 25"/>
    <property type="match status" value="1"/>
</dbReference>
<evidence type="ECO:0000313" key="5">
    <source>
        <dbReference type="EMBL" id="TWW77515.1"/>
    </source>
</evidence>
<feature type="signal peptide" evidence="3">
    <location>
        <begin position="1"/>
        <end position="28"/>
    </location>
</feature>
<dbReference type="GO" id="GO:0090394">
    <property type="term" value="P:negative regulation of excitatory postsynaptic potential"/>
    <property type="evidence" value="ECO:0007669"/>
    <property type="project" value="TreeGrafter"/>
</dbReference>
<name>A0A5C6PDL1_9TELE</name>
<dbReference type="InterPro" id="IPR013783">
    <property type="entry name" value="Ig-like_fold"/>
</dbReference>
<evidence type="ECO:0000256" key="1">
    <source>
        <dbReference type="SAM" id="MobiDB-lite"/>
    </source>
</evidence>
<evidence type="ECO:0000256" key="2">
    <source>
        <dbReference type="SAM" id="Phobius"/>
    </source>
</evidence>
<feature type="region of interest" description="Disordered" evidence="1">
    <location>
        <begin position="321"/>
        <end position="343"/>
    </location>
</feature>
<keyword evidence="2 5" id="KW-0812">Transmembrane</keyword>
<dbReference type="InterPro" id="IPR042864">
    <property type="entry name" value="TMEM25"/>
</dbReference>
<keyword evidence="2" id="KW-0472">Membrane</keyword>
<feature type="compositionally biased region" description="Basic and acidic residues" evidence="1">
    <location>
        <begin position="321"/>
        <end position="342"/>
    </location>
</feature>